<feature type="region of interest" description="Disordered" evidence="1">
    <location>
        <begin position="113"/>
        <end position="137"/>
    </location>
</feature>
<dbReference type="Pfam" id="PF18803">
    <property type="entry name" value="CxC2"/>
    <property type="match status" value="1"/>
</dbReference>
<dbReference type="Pfam" id="PF18758">
    <property type="entry name" value="KDZ"/>
    <property type="match status" value="1"/>
</dbReference>
<feature type="compositionally biased region" description="Basic and acidic residues" evidence="1">
    <location>
        <begin position="126"/>
        <end position="136"/>
    </location>
</feature>
<protein>
    <recommendedName>
        <fullName evidence="2">CxC2-like cysteine cluster KDZ transposase-associated domain-containing protein</fullName>
    </recommendedName>
</protein>
<dbReference type="AlphaFoldDB" id="R7SCM8"/>
<dbReference type="OrthoDB" id="3192989at2759"/>
<sequence length="998" mass="112815">NQDRFMRDWIPHEHKYLHEIITLDGARKSTTCSRCGAGAVTWRCLLCLGVPEGCKACISQTHARLPFHEFEEWREDHWSSSAAKDLGIVLFMGHNGLKCPRAGVGGVFEAEDEDEGLDAGDGDGGADDKQRAEADRKRPKTAWMTVVDISGVHRLPALWCTCPNSAPRDLQLLQMRLYPASTQRPRTAFTFAALHDFMISNLEMKVPANAYFRKLRYVTNEMMPDDVPDRYRELARCYRQWIRLRTRQAHGHGYNQPAEEQAVGSMAHFCVACPQPGRNLAPDWKTSGPTWLYYRQLVIDGNFKQVNVPMQHPENDVQLADGMGYTVDQARYEEHLASTTDKPMRSSCNDHRAVSLSNRRKKNLRVTGLVAVACARHGCFLPNTVVDLKLGEKQSVVDFAISMAGMSDEELLGFIFIYDIICQYFIHFRRRFGHYPHIAFPEDVDVVPAIGLFHVHGHKDECVARYSPNYIRGMGNIDGEVLETLWAVLNAIANSFRNMSASGRKDLMNAQMRWSNLRKMLTCVELTIKRWRMALKHFASAQREFAKFSNVCQPKDVAEWSKKIEAAYMIRDGSKEKDKIFNLKVGKLAGRLAISETLQPPARHSESAGGVIAWLLLGIDIEELQIRILSLLRIAGKRSRRSDTTTLLRERRRLNELMIDFERDAPKHMNALLITNPKHSVVNQIYEGDHEDLVPEEGPHDPCPTNSAPAVHSEDDSASSTQPERRTIGLPSAFGRAACIEQGLVGLVHQELELRKGQAHDAIGNIRNHIGRKSVLYKEAVRPAKHSQQASAAARRLVDSQTAQVNLHRLYYSRARAAMLALADNPDAVKEYEVMTAEDLQSSTAELNPAARGLRHKGLSWFWYLEIKKAVGSDDGPRLMKEFARLEWTHARCRLDRAEEELIFLRHEMSWIPAGFEAEAAKWRQRQTSITENAYVGHAEYARRQVEIWEKLSARASAEFGKELVKSPPPDINLGLDVEGNVTWDQHTGLGVTGTKLL</sequence>
<accession>R7SCM8</accession>
<dbReference type="PANTHER" id="PTHR33096">
    <property type="entry name" value="CXC2 DOMAIN-CONTAINING PROTEIN"/>
    <property type="match status" value="1"/>
</dbReference>
<dbReference type="OMA" id="INLPERW"/>
<dbReference type="InterPro" id="IPR041457">
    <property type="entry name" value="CxC2_KDZ-assoc"/>
</dbReference>
<feature type="domain" description="CxC2-like cysteine cluster KDZ transposase-associated" evidence="2">
    <location>
        <begin position="136"/>
        <end position="221"/>
    </location>
</feature>
<dbReference type="RefSeq" id="XP_007775901.1">
    <property type="nucleotide sequence ID" value="XM_007777711.1"/>
</dbReference>
<dbReference type="PANTHER" id="PTHR33096:SF1">
    <property type="entry name" value="CXC1-LIKE CYSTEINE CLUSTER ASSOCIATED WITH KDZ TRANSPOSASES DOMAIN-CONTAINING PROTEIN"/>
    <property type="match status" value="1"/>
</dbReference>
<dbReference type="InterPro" id="IPR040521">
    <property type="entry name" value="KDZ"/>
</dbReference>
<reference evidence="4" key="1">
    <citation type="journal article" date="2012" name="Science">
        <title>The Paleozoic origin of enzymatic lignin decomposition reconstructed from 31 fungal genomes.</title>
        <authorList>
            <person name="Floudas D."/>
            <person name="Binder M."/>
            <person name="Riley R."/>
            <person name="Barry K."/>
            <person name="Blanchette R.A."/>
            <person name="Henrissat B."/>
            <person name="Martinez A.T."/>
            <person name="Otillar R."/>
            <person name="Spatafora J.W."/>
            <person name="Yadav J.S."/>
            <person name="Aerts A."/>
            <person name="Benoit I."/>
            <person name="Boyd A."/>
            <person name="Carlson A."/>
            <person name="Copeland A."/>
            <person name="Coutinho P.M."/>
            <person name="de Vries R.P."/>
            <person name="Ferreira P."/>
            <person name="Findley K."/>
            <person name="Foster B."/>
            <person name="Gaskell J."/>
            <person name="Glotzer D."/>
            <person name="Gorecki P."/>
            <person name="Heitman J."/>
            <person name="Hesse C."/>
            <person name="Hori C."/>
            <person name="Igarashi K."/>
            <person name="Jurgens J.A."/>
            <person name="Kallen N."/>
            <person name="Kersten P."/>
            <person name="Kohler A."/>
            <person name="Kuees U."/>
            <person name="Kumar T.K.A."/>
            <person name="Kuo A."/>
            <person name="LaButti K."/>
            <person name="Larrondo L.F."/>
            <person name="Lindquist E."/>
            <person name="Ling A."/>
            <person name="Lombard V."/>
            <person name="Lucas S."/>
            <person name="Lundell T."/>
            <person name="Martin R."/>
            <person name="McLaughlin D.J."/>
            <person name="Morgenstern I."/>
            <person name="Morin E."/>
            <person name="Murat C."/>
            <person name="Nagy L.G."/>
            <person name="Nolan M."/>
            <person name="Ohm R.A."/>
            <person name="Patyshakuliyeva A."/>
            <person name="Rokas A."/>
            <person name="Ruiz-Duenas F.J."/>
            <person name="Sabat G."/>
            <person name="Salamov A."/>
            <person name="Samejima M."/>
            <person name="Schmutz J."/>
            <person name="Slot J.C."/>
            <person name="St John F."/>
            <person name="Stenlid J."/>
            <person name="Sun H."/>
            <person name="Sun S."/>
            <person name="Syed K."/>
            <person name="Tsang A."/>
            <person name="Wiebenga A."/>
            <person name="Young D."/>
            <person name="Pisabarro A."/>
            <person name="Eastwood D.C."/>
            <person name="Martin F."/>
            <person name="Cullen D."/>
            <person name="Grigoriev I.V."/>
            <person name="Hibbett D.S."/>
        </authorList>
    </citation>
    <scope>NUCLEOTIDE SEQUENCE [LARGE SCALE GENOMIC DNA]</scope>
    <source>
        <strain evidence="4">RWD-64-598 SS2</strain>
    </source>
</reference>
<feature type="compositionally biased region" description="Basic and acidic residues" evidence="1">
    <location>
        <begin position="691"/>
        <end position="700"/>
    </location>
</feature>
<feature type="compositionally biased region" description="Acidic residues" evidence="1">
    <location>
        <begin position="113"/>
        <end position="125"/>
    </location>
</feature>
<evidence type="ECO:0000313" key="3">
    <source>
        <dbReference type="EMBL" id="EIW73921.1"/>
    </source>
</evidence>
<evidence type="ECO:0000313" key="4">
    <source>
        <dbReference type="Proteomes" id="UP000053558"/>
    </source>
</evidence>
<dbReference type="eggNOG" id="ENOG502SJ1F">
    <property type="taxonomic scope" value="Eukaryota"/>
</dbReference>
<gene>
    <name evidence="3" type="ORF">CONPUDRAFT_68163</name>
</gene>
<keyword evidence="4" id="KW-1185">Reference proteome</keyword>
<feature type="non-terminal residue" evidence="3">
    <location>
        <position position="1"/>
    </location>
</feature>
<dbReference type="Proteomes" id="UP000053558">
    <property type="component" value="Unassembled WGS sequence"/>
</dbReference>
<name>R7SCM8_CONPW</name>
<evidence type="ECO:0000259" key="2">
    <source>
        <dbReference type="Pfam" id="PF18803"/>
    </source>
</evidence>
<organism evidence="3 4">
    <name type="scientific">Coniophora puteana (strain RWD-64-598)</name>
    <name type="common">Brown rot fungus</name>
    <dbReference type="NCBI Taxonomy" id="741705"/>
    <lineage>
        <taxon>Eukaryota</taxon>
        <taxon>Fungi</taxon>
        <taxon>Dikarya</taxon>
        <taxon>Basidiomycota</taxon>
        <taxon>Agaricomycotina</taxon>
        <taxon>Agaricomycetes</taxon>
        <taxon>Agaricomycetidae</taxon>
        <taxon>Boletales</taxon>
        <taxon>Coniophorineae</taxon>
        <taxon>Coniophoraceae</taxon>
        <taxon>Coniophora</taxon>
    </lineage>
</organism>
<proteinExistence type="predicted"/>
<dbReference type="GeneID" id="19208622"/>
<dbReference type="EMBL" id="JH711601">
    <property type="protein sequence ID" value="EIW73921.1"/>
    <property type="molecule type" value="Genomic_DNA"/>
</dbReference>
<evidence type="ECO:0000256" key="1">
    <source>
        <dbReference type="SAM" id="MobiDB-lite"/>
    </source>
</evidence>
<feature type="region of interest" description="Disordered" evidence="1">
    <location>
        <begin position="691"/>
        <end position="725"/>
    </location>
</feature>
<dbReference type="KEGG" id="cput:CONPUDRAFT_68163"/>